<keyword evidence="5" id="KW-0143">Chaperone</keyword>
<evidence type="ECO:0000256" key="6">
    <source>
        <dbReference type="PIRNR" id="PIRNR039090"/>
    </source>
</evidence>
<dbReference type="PIRSF" id="PIRSF039090">
    <property type="entry name" value="Flis"/>
    <property type="match status" value="1"/>
</dbReference>
<dbReference type="PANTHER" id="PTHR34773">
    <property type="entry name" value="FLAGELLAR SECRETION CHAPERONE FLIS"/>
    <property type="match status" value="1"/>
</dbReference>
<keyword evidence="7" id="KW-0282">Flagellum</keyword>
<dbReference type="Pfam" id="PF02561">
    <property type="entry name" value="FliS"/>
    <property type="match status" value="1"/>
</dbReference>
<keyword evidence="3 6" id="KW-0963">Cytoplasm</keyword>
<keyword evidence="8" id="KW-1185">Reference proteome</keyword>
<dbReference type="EMBL" id="CADCXN010000097">
    <property type="protein sequence ID" value="CAA9892321.1"/>
    <property type="molecule type" value="Genomic_DNA"/>
</dbReference>
<dbReference type="Gene3D" id="1.20.120.340">
    <property type="entry name" value="Flagellar protein FliS"/>
    <property type="match status" value="1"/>
</dbReference>
<keyword evidence="7" id="KW-0966">Cell projection</keyword>
<evidence type="ECO:0000313" key="7">
    <source>
        <dbReference type="EMBL" id="CAA9892321.1"/>
    </source>
</evidence>
<evidence type="ECO:0000313" key="8">
    <source>
        <dbReference type="Proteomes" id="UP000494216"/>
    </source>
</evidence>
<gene>
    <name evidence="7" type="primary">fliS</name>
    <name evidence="7" type="ORF">METHB2_650009</name>
</gene>
<evidence type="ECO:0000256" key="2">
    <source>
        <dbReference type="ARBA" id="ARBA00008787"/>
    </source>
</evidence>
<dbReference type="PANTHER" id="PTHR34773:SF1">
    <property type="entry name" value="FLAGELLAR SECRETION CHAPERONE FLIS"/>
    <property type="match status" value="1"/>
</dbReference>
<reference evidence="7 8" key="1">
    <citation type="submission" date="2020-02" db="EMBL/GenBank/DDBJ databases">
        <authorList>
            <person name="Hogendoorn C."/>
        </authorList>
    </citation>
    <scope>NUCLEOTIDE SEQUENCE [LARGE SCALE GENOMIC DNA]</scope>
    <source>
        <strain evidence="7">METHB21</strain>
    </source>
</reference>
<evidence type="ECO:0000256" key="1">
    <source>
        <dbReference type="ARBA" id="ARBA00004514"/>
    </source>
</evidence>
<comment type="subcellular location">
    <subcellularLocation>
        <location evidence="1 6">Cytoplasm</location>
        <location evidence="1 6">Cytosol</location>
    </subcellularLocation>
</comment>
<dbReference type="RefSeq" id="WP_174627107.1">
    <property type="nucleotide sequence ID" value="NZ_CADCXN010000097.1"/>
</dbReference>
<name>A0A8S0WRW6_9GAMM</name>
<keyword evidence="7" id="KW-0969">Cilium</keyword>
<dbReference type="Proteomes" id="UP000494216">
    <property type="component" value="Unassembled WGS sequence"/>
</dbReference>
<organism evidence="7 8">
    <name type="scientific">Candidatus Methylobacter favarea</name>
    <dbReference type="NCBI Taxonomy" id="2707345"/>
    <lineage>
        <taxon>Bacteria</taxon>
        <taxon>Pseudomonadati</taxon>
        <taxon>Pseudomonadota</taxon>
        <taxon>Gammaproteobacteria</taxon>
        <taxon>Methylococcales</taxon>
        <taxon>Methylococcaceae</taxon>
        <taxon>Methylobacter</taxon>
    </lineage>
</organism>
<dbReference type="GO" id="GO:0071973">
    <property type="term" value="P:bacterial-type flagellum-dependent cell motility"/>
    <property type="evidence" value="ECO:0007669"/>
    <property type="project" value="TreeGrafter"/>
</dbReference>
<evidence type="ECO:0000256" key="3">
    <source>
        <dbReference type="ARBA" id="ARBA00022490"/>
    </source>
</evidence>
<dbReference type="SUPFAM" id="SSF101116">
    <property type="entry name" value="Flagellar export chaperone FliS"/>
    <property type="match status" value="1"/>
</dbReference>
<dbReference type="InterPro" id="IPR036584">
    <property type="entry name" value="FliS_sf"/>
</dbReference>
<dbReference type="GO" id="GO:0005829">
    <property type="term" value="C:cytosol"/>
    <property type="evidence" value="ECO:0007669"/>
    <property type="project" value="UniProtKB-SubCell"/>
</dbReference>
<dbReference type="CDD" id="cd16098">
    <property type="entry name" value="FliS"/>
    <property type="match status" value="1"/>
</dbReference>
<evidence type="ECO:0000256" key="5">
    <source>
        <dbReference type="ARBA" id="ARBA00023186"/>
    </source>
</evidence>
<dbReference type="InterPro" id="IPR003713">
    <property type="entry name" value="FliS"/>
</dbReference>
<dbReference type="AlphaFoldDB" id="A0A8S0WRW6"/>
<dbReference type="NCBIfam" id="TIGR00208">
    <property type="entry name" value="fliS"/>
    <property type="match status" value="1"/>
</dbReference>
<dbReference type="GO" id="GO:0044780">
    <property type="term" value="P:bacterial-type flagellum assembly"/>
    <property type="evidence" value="ECO:0007669"/>
    <property type="project" value="InterPro"/>
</dbReference>
<comment type="similarity">
    <text evidence="2 6">Belongs to the FliS family.</text>
</comment>
<proteinExistence type="inferred from homology"/>
<protein>
    <recommendedName>
        <fullName evidence="6">Flagellar secretion chaperone FliS</fullName>
    </recommendedName>
</protein>
<accession>A0A8S0WRW6</accession>
<sequence>MKAVSAMKQYQQVGVHSGIMDASPHRLVQMLMEGVLEKIALAKGNISRNEIAFKGENIGKAIAIIGGLQGSLKVEAGGSLAENLNDLYHYMSTRLVIANSRSDESILDEVYNLMMEIKLGWDAIPEALKN</sequence>
<evidence type="ECO:0000256" key="4">
    <source>
        <dbReference type="ARBA" id="ARBA00022795"/>
    </source>
</evidence>
<keyword evidence="4 6" id="KW-1005">Bacterial flagellum biogenesis</keyword>
<comment type="caution">
    <text evidence="7">The sequence shown here is derived from an EMBL/GenBank/DDBJ whole genome shotgun (WGS) entry which is preliminary data.</text>
</comment>